<proteinExistence type="predicted"/>
<evidence type="ECO:0000313" key="3">
    <source>
        <dbReference type="Proteomes" id="UP001595698"/>
    </source>
</evidence>
<dbReference type="Proteomes" id="UP001595698">
    <property type="component" value="Unassembled WGS sequence"/>
</dbReference>
<evidence type="ECO:0000256" key="1">
    <source>
        <dbReference type="SAM" id="Phobius"/>
    </source>
</evidence>
<protein>
    <submittedName>
        <fullName evidence="2">Uncharacterized protein</fullName>
    </submittedName>
</protein>
<dbReference type="EMBL" id="JBHSBC010000046">
    <property type="protein sequence ID" value="MFC3985382.1"/>
    <property type="molecule type" value="Genomic_DNA"/>
</dbReference>
<dbReference type="RefSeq" id="WP_386195445.1">
    <property type="nucleotide sequence ID" value="NZ_JBHSBC010000046.1"/>
</dbReference>
<reference evidence="3" key="1">
    <citation type="journal article" date="2019" name="Int. J. Syst. Evol. Microbiol.">
        <title>The Global Catalogue of Microorganisms (GCM) 10K type strain sequencing project: providing services to taxonomists for standard genome sequencing and annotation.</title>
        <authorList>
            <consortium name="The Broad Institute Genomics Platform"/>
            <consortium name="The Broad Institute Genome Sequencing Center for Infectious Disease"/>
            <person name="Wu L."/>
            <person name="Ma J."/>
        </authorList>
    </citation>
    <scope>NUCLEOTIDE SEQUENCE [LARGE SCALE GENOMIC DNA]</scope>
    <source>
        <strain evidence="3">TBRC 7912</strain>
    </source>
</reference>
<name>A0ABV8F9M7_9ACTN</name>
<feature type="transmembrane region" description="Helical" evidence="1">
    <location>
        <begin position="49"/>
        <end position="69"/>
    </location>
</feature>
<organism evidence="2 3">
    <name type="scientific">Streptosporangium jomthongense</name>
    <dbReference type="NCBI Taxonomy" id="1193683"/>
    <lineage>
        <taxon>Bacteria</taxon>
        <taxon>Bacillati</taxon>
        <taxon>Actinomycetota</taxon>
        <taxon>Actinomycetes</taxon>
        <taxon>Streptosporangiales</taxon>
        <taxon>Streptosporangiaceae</taxon>
        <taxon>Streptosporangium</taxon>
    </lineage>
</organism>
<evidence type="ECO:0000313" key="2">
    <source>
        <dbReference type="EMBL" id="MFC3985382.1"/>
    </source>
</evidence>
<keyword evidence="1" id="KW-1133">Transmembrane helix</keyword>
<feature type="transmembrane region" description="Helical" evidence="1">
    <location>
        <begin position="101"/>
        <end position="119"/>
    </location>
</feature>
<comment type="caution">
    <text evidence="2">The sequence shown here is derived from an EMBL/GenBank/DDBJ whole genome shotgun (WGS) entry which is preliminary data.</text>
</comment>
<sequence>MPEMLSMPSAVRRARALMWIQTALCVLGLLAMLVLIGMAGARAGSAGGLLVIFLFGVTQTGVLGWLAAALEDPRQWVKWTCIGVEAILIALRIPSVLSGDIPALIAVVLALVVIGSLSGKEAARWFG</sequence>
<accession>A0ABV8F9M7</accession>
<keyword evidence="1" id="KW-0812">Transmembrane</keyword>
<keyword evidence="1" id="KW-0472">Membrane</keyword>
<keyword evidence="3" id="KW-1185">Reference proteome</keyword>
<gene>
    <name evidence="2" type="ORF">ACFOYY_34990</name>
</gene>